<evidence type="ECO:0000313" key="3">
    <source>
        <dbReference type="Proteomes" id="UP000276133"/>
    </source>
</evidence>
<keyword evidence="1" id="KW-1133">Transmembrane helix</keyword>
<keyword evidence="1" id="KW-0812">Transmembrane</keyword>
<keyword evidence="1" id="KW-0472">Membrane</keyword>
<dbReference type="Proteomes" id="UP000276133">
    <property type="component" value="Unassembled WGS sequence"/>
</dbReference>
<organism evidence="2 3">
    <name type="scientific">Brachionus plicatilis</name>
    <name type="common">Marine rotifer</name>
    <name type="synonym">Brachionus muelleri</name>
    <dbReference type="NCBI Taxonomy" id="10195"/>
    <lineage>
        <taxon>Eukaryota</taxon>
        <taxon>Metazoa</taxon>
        <taxon>Spiralia</taxon>
        <taxon>Gnathifera</taxon>
        <taxon>Rotifera</taxon>
        <taxon>Eurotatoria</taxon>
        <taxon>Monogononta</taxon>
        <taxon>Pseudotrocha</taxon>
        <taxon>Ploima</taxon>
        <taxon>Brachionidae</taxon>
        <taxon>Brachionus</taxon>
    </lineage>
</organism>
<feature type="transmembrane region" description="Helical" evidence="1">
    <location>
        <begin position="6"/>
        <end position="27"/>
    </location>
</feature>
<name>A0A3M7Q6I4_BRAPC</name>
<comment type="caution">
    <text evidence="2">The sequence shown here is derived from an EMBL/GenBank/DDBJ whole genome shotgun (WGS) entry which is preliminary data.</text>
</comment>
<accession>A0A3M7Q6I4</accession>
<dbReference type="EMBL" id="REGN01007213">
    <property type="protein sequence ID" value="RNA06963.1"/>
    <property type="molecule type" value="Genomic_DNA"/>
</dbReference>
<reference evidence="2 3" key="1">
    <citation type="journal article" date="2018" name="Sci. Rep.">
        <title>Genomic signatures of local adaptation to the degree of environmental predictability in rotifers.</title>
        <authorList>
            <person name="Franch-Gras L."/>
            <person name="Hahn C."/>
            <person name="Garcia-Roger E.M."/>
            <person name="Carmona M.J."/>
            <person name="Serra M."/>
            <person name="Gomez A."/>
        </authorList>
    </citation>
    <scope>NUCLEOTIDE SEQUENCE [LARGE SCALE GENOMIC DNA]</scope>
    <source>
        <strain evidence="2">HYR1</strain>
    </source>
</reference>
<proteinExistence type="predicted"/>
<dbReference type="AlphaFoldDB" id="A0A3M7Q6I4"/>
<keyword evidence="3" id="KW-1185">Reference proteome</keyword>
<evidence type="ECO:0000256" key="1">
    <source>
        <dbReference type="SAM" id="Phobius"/>
    </source>
</evidence>
<sequence>MKPIRASIPIYFYAFLVKVIMIIIIFIGNKDFIYLMSLNIISALRFESLVSNFGLHLISTYFKSIFGLLTAQGFDFQHLSTGIKHKIKPYQSYTSSYTYQKFASGVDSLRQSSCLIVVYEMLMLDNISKYDDKVSQHVKREELLSSDLFLKYKIMNSS</sequence>
<protein>
    <submittedName>
        <fullName evidence="2">Uncharacterized protein</fullName>
    </submittedName>
</protein>
<gene>
    <name evidence="2" type="ORF">BpHYR1_041610</name>
</gene>
<evidence type="ECO:0000313" key="2">
    <source>
        <dbReference type="EMBL" id="RNA06963.1"/>
    </source>
</evidence>